<dbReference type="GO" id="GO:0007339">
    <property type="term" value="P:binding of sperm to zona pellucida"/>
    <property type="evidence" value="ECO:0007669"/>
    <property type="project" value="TreeGrafter"/>
</dbReference>
<evidence type="ECO:0000256" key="4">
    <source>
        <dbReference type="ARBA" id="ARBA00017980"/>
    </source>
</evidence>
<dbReference type="Pfam" id="PF00100">
    <property type="entry name" value="Zona_pellucida"/>
    <property type="match status" value="1"/>
</dbReference>
<evidence type="ECO:0000256" key="14">
    <source>
        <dbReference type="ARBA" id="ARBA00023180"/>
    </source>
</evidence>
<evidence type="ECO:0000256" key="10">
    <source>
        <dbReference type="ARBA" id="ARBA00022729"/>
    </source>
</evidence>
<dbReference type="InterPro" id="IPR048290">
    <property type="entry name" value="ZP_chr"/>
</dbReference>
<dbReference type="GeneTree" id="ENSGT01030000234567"/>
<comment type="subcellular location">
    <subcellularLocation>
        <location evidence="1">Cell membrane</location>
        <topology evidence="1">Single-pass type I membrane protein</topology>
    </subcellularLocation>
    <subcellularLocation>
        <location evidence="2">Secreted</location>
        <location evidence="2">Extracellular space</location>
        <location evidence="2">Extracellular matrix</location>
    </subcellularLocation>
</comment>
<dbReference type="GO" id="GO:0031012">
    <property type="term" value="C:extracellular matrix"/>
    <property type="evidence" value="ECO:0007669"/>
    <property type="project" value="TreeGrafter"/>
</dbReference>
<dbReference type="GO" id="GO:2000344">
    <property type="term" value="P:positive regulation of acrosome reaction"/>
    <property type="evidence" value="ECO:0007669"/>
    <property type="project" value="TreeGrafter"/>
</dbReference>
<dbReference type="FunFam" id="2.60.40.3210:FF:000001">
    <property type="entry name" value="Zona pellucida sperm-binding protein 3"/>
    <property type="match status" value="1"/>
</dbReference>
<protein>
    <recommendedName>
        <fullName evidence="4">Zona pellucida sperm-binding protein 3</fullName>
    </recommendedName>
    <alternativeName>
        <fullName evidence="15">Zona pellucida glycoprotein 3</fullName>
    </alternativeName>
</protein>
<dbReference type="Gene3D" id="2.60.40.3210">
    <property type="entry name" value="Zona pellucida, ZP-N domain"/>
    <property type="match status" value="1"/>
</dbReference>
<dbReference type="InterPro" id="IPR055356">
    <property type="entry name" value="ZP-N"/>
</dbReference>
<keyword evidence="14" id="KW-0325">Glycoprotein</keyword>
<evidence type="ECO:0000256" key="1">
    <source>
        <dbReference type="ARBA" id="ARBA00004251"/>
    </source>
</evidence>
<evidence type="ECO:0000313" key="17">
    <source>
        <dbReference type="Ensembl" id="ENSDCDP00010013193.1"/>
    </source>
</evidence>
<keyword evidence="18" id="KW-1185">Reference proteome</keyword>
<dbReference type="Proteomes" id="UP000694580">
    <property type="component" value="Chromosome 2"/>
</dbReference>
<evidence type="ECO:0000256" key="3">
    <source>
        <dbReference type="ARBA" id="ARBA00006735"/>
    </source>
</evidence>
<reference evidence="17" key="3">
    <citation type="submission" date="2025-09" db="UniProtKB">
        <authorList>
            <consortium name="Ensembl"/>
        </authorList>
    </citation>
    <scope>IDENTIFICATION</scope>
</reference>
<comment type="similarity">
    <text evidence="3">Belongs to the ZP domain family. ZPC subfamily.</text>
</comment>
<dbReference type="FunFam" id="2.60.40.4100:FF:000002">
    <property type="entry name" value="Zona pellucida sperm-binding protein 3"/>
    <property type="match status" value="1"/>
</dbReference>
<keyword evidence="10" id="KW-0732">Signal</keyword>
<dbReference type="InterPro" id="IPR055355">
    <property type="entry name" value="ZP-C"/>
</dbReference>
<evidence type="ECO:0000256" key="12">
    <source>
        <dbReference type="ARBA" id="ARBA00023136"/>
    </source>
</evidence>
<dbReference type="GO" id="GO:0032190">
    <property type="term" value="F:acrosin binding"/>
    <property type="evidence" value="ECO:0007669"/>
    <property type="project" value="TreeGrafter"/>
</dbReference>
<evidence type="ECO:0000256" key="9">
    <source>
        <dbReference type="ARBA" id="ARBA00022692"/>
    </source>
</evidence>
<keyword evidence="8" id="KW-0165">Cleavage on pair of basic residues</keyword>
<gene>
    <name evidence="17" type="primary">LOC114774635</name>
</gene>
<evidence type="ECO:0000313" key="18">
    <source>
        <dbReference type="Proteomes" id="UP000694580"/>
    </source>
</evidence>
<reference evidence="17 18" key="1">
    <citation type="submission" date="2020-06" db="EMBL/GenBank/DDBJ databases">
        <authorList>
            <consortium name="Wellcome Sanger Institute Data Sharing"/>
        </authorList>
    </citation>
    <scope>NUCLEOTIDE SEQUENCE [LARGE SCALE GENOMIC DNA]</scope>
</reference>
<evidence type="ECO:0000256" key="6">
    <source>
        <dbReference type="ARBA" id="ARBA00022525"/>
    </source>
</evidence>
<dbReference type="PANTHER" id="PTHR11576">
    <property type="entry name" value="ZONA PELLUCIDA SPERM-BINDING PROTEIN 3"/>
    <property type="match status" value="1"/>
</dbReference>
<dbReference type="PROSITE" id="PS51034">
    <property type="entry name" value="ZP_2"/>
    <property type="match status" value="1"/>
</dbReference>
<evidence type="ECO:0000259" key="16">
    <source>
        <dbReference type="PROSITE" id="PS51034"/>
    </source>
</evidence>
<organism evidence="17 18">
    <name type="scientific">Denticeps clupeoides</name>
    <name type="common">denticle herring</name>
    <dbReference type="NCBI Taxonomy" id="299321"/>
    <lineage>
        <taxon>Eukaryota</taxon>
        <taxon>Metazoa</taxon>
        <taxon>Chordata</taxon>
        <taxon>Craniata</taxon>
        <taxon>Vertebrata</taxon>
        <taxon>Euteleostomi</taxon>
        <taxon>Actinopterygii</taxon>
        <taxon>Neopterygii</taxon>
        <taxon>Teleostei</taxon>
        <taxon>Clupei</taxon>
        <taxon>Clupeiformes</taxon>
        <taxon>Denticipitoidei</taxon>
        <taxon>Denticipitidae</taxon>
        <taxon>Denticeps</taxon>
    </lineage>
</organism>
<dbReference type="GO" id="GO:0035803">
    <property type="term" value="P:egg coat formation"/>
    <property type="evidence" value="ECO:0007669"/>
    <property type="project" value="TreeGrafter"/>
</dbReference>
<sequence length="641" mass="70236">MPVLPLSLRCQPVPRLSPGLGRRHHLRCLPVPRLSPGLGRRHHLRCLPVPRLSPGLGRRHRLRCLPVPRLSPGLGRRHRLRCLPVPRLSPGLGRRHRLRCLPVPRLSPGLGRRHRLRCLPVPRLSPGLGRRLRCLPVPRLSPGLGRRLRCLPVPPFVPGFRPPPQVPAGPPFVPGMPQVPAHPPFVPGFRPPPQVPAGPPFVPGFRPLPQVPAGPPFVPGMPQVPAHPPFAPSPQGSGGQLQDPGSVQQQLLGPVKELTWKFPQMPVEPTSPPVQFQLREPVSVSSVAATCDENMVHVQVKKDLFGSGELIQASDISLGGCGVTGEDSVAQLLYFQSYLQACGSQVVMTNDSLVYSFSLTYIPRAISDTSAPIVRTSGAVIGIECHYLRLHNVSSNALQPAWVPYAATKTAEELLVFSLKLMTDDWKFERPSNVYYMGDLIHFEASVKQYNHVPLRVFVDTCVVTAVPDAAAAPSYLFIQNHGCLVDSKLTGSSSRFLPRTQDFKLQFQLEAFRFQQGDTGSLFITCLLKATAAASPTDAEHKACSSVGHKWAGAGGEDQLCSCCDGSCGSRKARDLTSVSGMWTWCPFLSVLIIFNPVPLPCFQILDGRKKCLWDRCSSEVDQPVSLYDRSLLIVYVSRK</sequence>
<keyword evidence="6" id="KW-0964">Secreted</keyword>
<dbReference type="Gene3D" id="2.60.40.4100">
    <property type="entry name" value="Zona pellucida, ZP-C domain"/>
    <property type="match status" value="1"/>
</dbReference>
<dbReference type="Pfam" id="PF23344">
    <property type="entry name" value="ZP-N"/>
    <property type="match status" value="1"/>
</dbReference>
<evidence type="ECO:0000256" key="13">
    <source>
        <dbReference type="ARBA" id="ARBA00023157"/>
    </source>
</evidence>
<dbReference type="AlphaFoldDB" id="A0AAY4AWN1"/>
<dbReference type="Ensembl" id="ENSDCDT00010013903.1">
    <property type="protein sequence ID" value="ENSDCDP00010013193.1"/>
    <property type="gene ID" value="ENSDCDG00010005971.1"/>
</dbReference>
<feature type="domain" description="ZP" evidence="16">
    <location>
        <begin position="290"/>
        <end position="552"/>
    </location>
</feature>
<dbReference type="PRINTS" id="PR00023">
    <property type="entry name" value="ZPELLUCIDA"/>
</dbReference>
<dbReference type="GO" id="GO:0005886">
    <property type="term" value="C:plasma membrane"/>
    <property type="evidence" value="ECO:0007669"/>
    <property type="project" value="UniProtKB-SubCell"/>
</dbReference>
<keyword evidence="9" id="KW-0812">Transmembrane</keyword>
<evidence type="ECO:0000256" key="2">
    <source>
        <dbReference type="ARBA" id="ARBA00004498"/>
    </source>
</evidence>
<dbReference type="InterPro" id="IPR042235">
    <property type="entry name" value="ZP-C_dom"/>
</dbReference>
<keyword evidence="11" id="KW-1133">Transmembrane helix</keyword>
<evidence type="ECO:0000256" key="11">
    <source>
        <dbReference type="ARBA" id="ARBA00022989"/>
    </source>
</evidence>
<name>A0AAY4AWN1_9TELE</name>
<evidence type="ECO:0000256" key="8">
    <source>
        <dbReference type="ARBA" id="ARBA00022685"/>
    </source>
</evidence>
<dbReference type="SMART" id="SM00241">
    <property type="entry name" value="ZP"/>
    <property type="match status" value="1"/>
</dbReference>
<evidence type="ECO:0000256" key="7">
    <source>
        <dbReference type="ARBA" id="ARBA00022530"/>
    </source>
</evidence>
<accession>A0AAY4AWN1</accession>
<keyword evidence="13" id="KW-1015">Disulfide bond</keyword>
<keyword evidence="5" id="KW-1003">Cell membrane</keyword>
<proteinExistence type="inferred from homology"/>
<keyword evidence="12" id="KW-0472">Membrane</keyword>
<evidence type="ECO:0000256" key="15">
    <source>
        <dbReference type="ARBA" id="ARBA00030824"/>
    </source>
</evidence>
<dbReference type="InterPro" id="IPR001507">
    <property type="entry name" value="ZP_dom"/>
</dbReference>
<evidence type="ECO:0000256" key="5">
    <source>
        <dbReference type="ARBA" id="ARBA00022475"/>
    </source>
</evidence>
<reference evidence="17" key="2">
    <citation type="submission" date="2025-08" db="UniProtKB">
        <authorList>
            <consortium name="Ensembl"/>
        </authorList>
    </citation>
    <scope>IDENTIFICATION</scope>
</reference>
<keyword evidence="7" id="KW-0272">Extracellular matrix</keyword>
<dbReference type="PANTHER" id="PTHR11576:SF2">
    <property type="entry name" value="ZONA PELLUCIDA SPERM-BINDING PROTEIN 3"/>
    <property type="match status" value="1"/>
</dbReference>